<evidence type="ECO:0000256" key="3">
    <source>
        <dbReference type="ARBA" id="ARBA00012584"/>
    </source>
</evidence>
<dbReference type="RefSeq" id="WP_186888448.1">
    <property type="nucleotide sequence ID" value="NZ_JACONZ010000004.1"/>
</dbReference>
<keyword evidence="5 13" id="KW-0963">Cytoplasm</keyword>
<reference evidence="16" key="1">
    <citation type="submission" date="2020-08" db="EMBL/GenBank/DDBJ databases">
        <title>Genome public.</title>
        <authorList>
            <person name="Liu C."/>
            <person name="Sun Q."/>
        </authorList>
    </citation>
    <scope>NUCLEOTIDE SEQUENCE</scope>
    <source>
        <strain evidence="16">BX8</strain>
    </source>
</reference>
<feature type="binding site" evidence="14">
    <location>
        <position position="178"/>
    </location>
    <ligand>
        <name>L-threonine</name>
        <dbReference type="ChEBI" id="CHEBI:57926"/>
    </ligand>
</feature>
<sequence>MDTKLLAAGPEAVAEAARLLRAGEAVGIPTETVYGLAADATNAAAVKKIFEAKGRPQDNPLIVHIAGMEELPAVVREIPAAAQKLAQAFWPGPLTIIMKKSDAIPMATSAGLDTVAVRMPSHPVARQIIRAAGLPLAAPSANLSGLPSTTTARHTFQDMNGRIPLIVDGGPCEVGLESTVITVAGEVPTLLRPGYITREQLEAALGCEVALSSAILNKLAEGEVAASPGMKYKHYSPRADVILLSGPFSAYKEYVQAHAGAGVFAMCYEEEQPLLGVPCIPCGRAGDPDSQAHALFAALREADERGAQVVYAHSPAQDGVSMAVYNRLVRAAAFQVIEL</sequence>
<evidence type="ECO:0000256" key="11">
    <source>
        <dbReference type="ARBA" id="ARBA00029774"/>
    </source>
</evidence>
<dbReference type="AlphaFoldDB" id="A0A923I882"/>
<keyword evidence="9 13" id="KW-0547">Nucleotide-binding</keyword>
<feature type="binding site" evidence="14">
    <location>
        <position position="59"/>
    </location>
    <ligand>
        <name>ATP</name>
        <dbReference type="ChEBI" id="CHEBI:30616"/>
    </ligand>
</feature>
<protein>
    <recommendedName>
        <fullName evidence="4 13">Threonylcarbamoyl-AMP synthase</fullName>
        <shortName evidence="13">TC-AMP synthase</shortName>
        <ecNumber evidence="3 13">2.7.7.87</ecNumber>
    </recommendedName>
    <alternativeName>
        <fullName evidence="11 13">L-threonylcarbamoyladenylate synthase</fullName>
    </alternativeName>
</protein>
<feature type="domain" description="YrdC-like" evidence="15">
    <location>
        <begin position="10"/>
        <end position="196"/>
    </location>
</feature>
<comment type="catalytic activity">
    <reaction evidence="12 13">
        <text>L-threonine + hydrogencarbonate + ATP = L-threonylcarbamoyladenylate + diphosphate + H2O</text>
        <dbReference type="Rhea" id="RHEA:36407"/>
        <dbReference type="ChEBI" id="CHEBI:15377"/>
        <dbReference type="ChEBI" id="CHEBI:17544"/>
        <dbReference type="ChEBI" id="CHEBI:30616"/>
        <dbReference type="ChEBI" id="CHEBI:33019"/>
        <dbReference type="ChEBI" id="CHEBI:57926"/>
        <dbReference type="ChEBI" id="CHEBI:73682"/>
        <dbReference type="EC" id="2.7.7.87"/>
    </reaction>
</comment>
<dbReference type="GO" id="GO:0000049">
    <property type="term" value="F:tRNA binding"/>
    <property type="evidence" value="ECO:0007669"/>
    <property type="project" value="TreeGrafter"/>
</dbReference>
<dbReference type="PIRSF" id="PIRSF004930">
    <property type="entry name" value="Tln_factor_SUA5"/>
    <property type="match status" value="1"/>
</dbReference>
<dbReference type="PANTHER" id="PTHR17490">
    <property type="entry name" value="SUA5"/>
    <property type="match status" value="1"/>
</dbReference>
<keyword evidence="17" id="KW-1185">Reference proteome</keyword>
<comment type="caution">
    <text evidence="16">The sequence shown here is derived from an EMBL/GenBank/DDBJ whole genome shotgun (WGS) entry which is preliminary data.</text>
</comment>
<evidence type="ECO:0000256" key="8">
    <source>
        <dbReference type="ARBA" id="ARBA00022695"/>
    </source>
</evidence>
<keyword evidence="8 13" id="KW-0548">Nucleotidyltransferase</keyword>
<evidence type="ECO:0000256" key="9">
    <source>
        <dbReference type="ARBA" id="ARBA00022741"/>
    </source>
</evidence>
<evidence type="ECO:0000256" key="6">
    <source>
        <dbReference type="ARBA" id="ARBA00022679"/>
    </source>
</evidence>
<keyword evidence="10 13" id="KW-0067">ATP-binding</keyword>
<name>A0A923I882_9FIRM</name>
<dbReference type="InterPro" id="IPR038385">
    <property type="entry name" value="Sua5/YwlC_C"/>
</dbReference>
<dbReference type="Gene3D" id="3.90.870.10">
    <property type="entry name" value="DHBP synthase"/>
    <property type="match status" value="1"/>
</dbReference>
<dbReference type="EC" id="2.7.7.87" evidence="3 13"/>
<feature type="binding site" evidence="14">
    <location>
        <position position="55"/>
    </location>
    <ligand>
        <name>ATP</name>
        <dbReference type="ChEBI" id="CHEBI:30616"/>
    </ligand>
</feature>
<dbReference type="SUPFAM" id="SSF55821">
    <property type="entry name" value="YrdC/RibB"/>
    <property type="match status" value="1"/>
</dbReference>
<comment type="function">
    <text evidence="13">Required for the formation of a threonylcarbamoyl group on adenosine at position 37 (t(6)A37) in tRNAs that read codons beginning with adenine.</text>
</comment>
<dbReference type="GO" id="GO:0003725">
    <property type="term" value="F:double-stranded RNA binding"/>
    <property type="evidence" value="ECO:0007669"/>
    <property type="project" value="UniProtKB-UniRule"/>
</dbReference>
<comment type="subcellular location">
    <subcellularLocation>
        <location evidence="1 13">Cytoplasm</location>
    </subcellularLocation>
</comment>
<comment type="similarity">
    <text evidence="2 13">Belongs to the SUA5 family.</text>
</comment>
<evidence type="ECO:0000256" key="4">
    <source>
        <dbReference type="ARBA" id="ARBA00015492"/>
    </source>
</evidence>
<evidence type="ECO:0000256" key="2">
    <source>
        <dbReference type="ARBA" id="ARBA00007663"/>
    </source>
</evidence>
<evidence type="ECO:0000256" key="7">
    <source>
        <dbReference type="ARBA" id="ARBA00022694"/>
    </source>
</evidence>
<feature type="binding site" evidence="14">
    <location>
        <position position="192"/>
    </location>
    <ligand>
        <name>ATP</name>
        <dbReference type="ChEBI" id="CHEBI:30616"/>
    </ligand>
</feature>
<proteinExistence type="inferred from homology"/>
<evidence type="ECO:0000256" key="10">
    <source>
        <dbReference type="ARBA" id="ARBA00022840"/>
    </source>
</evidence>
<feature type="binding site" evidence="14">
    <location>
        <position position="32"/>
    </location>
    <ligand>
        <name>L-threonine</name>
        <dbReference type="ChEBI" id="CHEBI:57926"/>
    </ligand>
</feature>
<dbReference type="Pfam" id="PF01300">
    <property type="entry name" value="Sua5_yciO_yrdC"/>
    <property type="match status" value="1"/>
</dbReference>
<evidence type="ECO:0000256" key="12">
    <source>
        <dbReference type="ARBA" id="ARBA00048366"/>
    </source>
</evidence>
<feature type="binding site" evidence="14">
    <location>
        <position position="138"/>
    </location>
    <ligand>
        <name>L-threonine</name>
        <dbReference type="ChEBI" id="CHEBI:57926"/>
    </ligand>
</feature>
<feature type="binding site" evidence="14">
    <location>
        <position position="64"/>
    </location>
    <ligand>
        <name>L-threonine</name>
        <dbReference type="ChEBI" id="CHEBI:57926"/>
    </ligand>
</feature>
<keyword evidence="7 13" id="KW-0819">tRNA processing</keyword>
<dbReference type="Pfam" id="PF03481">
    <property type="entry name" value="Sua5_C"/>
    <property type="match status" value="1"/>
</dbReference>
<dbReference type="Proteomes" id="UP000659630">
    <property type="component" value="Unassembled WGS sequence"/>
</dbReference>
<evidence type="ECO:0000313" key="16">
    <source>
        <dbReference type="EMBL" id="MBC5582091.1"/>
    </source>
</evidence>
<dbReference type="NCBIfam" id="TIGR00057">
    <property type="entry name" value="L-threonylcarbamoyladenylate synthase"/>
    <property type="match status" value="1"/>
</dbReference>
<dbReference type="InterPro" id="IPR017945">
    <property type="entry name" value="DHBP_synth_RibB-like_a/b_dom"/>
</dbReference>
<dbReference type="Gene3D" id="3.40.50.11030">
    <property type="entry name" value="Threonylcarbamoyl-AMP synthase, C-terminal domain"/>
    <property type="match status" value="1"/>
</dbReference>
<evidence type="ECO:0000256" key="5">
    <source>
        <dbReference type="ARBA" id="ARBA00022490"/>
    </source>
</evidence>
<feature type="binding site" evidence="14">
    <location>
        <position position="148"/>
    </location>
    <ligand>
        <name>ATP</name>
        <dbReference type="ChEBI" id="CHEBI:30616"/>
    </ligand>
</feature>
<dbReference type="GO" id="GO:0005737">
    <property type="term" value="C:cytoplasm"/>
    <property type="evidence" value="ECO:0007669"/>
    <property type="project" value="UniProtKB-SubCell"/>
</dbReference>
<feature type="binding site" evidence="14">
    <location>
        <position position="235"/>
    </location>
    <ligand>
        <name>ATP</name>
        <dbReference type="ChEBI" id="CHEBI:30616"/>
    </ligand>
</feature>
<accession>A0A923I882</accession>
<evidence type="ECO:0000256" key="14">
    <source>
        <dbReference type="PIRSR" id="PIRSR004930-1"/>
    </source>
</evidence>
<dbReference type="GO" id="GO:0005524">
    <property type="term" value="F:ATP binding"/>
    <property type="evidence" value="ECO:0007669"/>
    <property type="project" value="UniProtKB-UniRule"/>
</dbReference>
<evidence type="ECO:0000313" key="17">
    <source>
        <dbReference type="Proteomes" id="UP000659630"/>
    </source>
</evidence>
<evidence type="ECO:0000259" key="15">
    <source>
        <dbReference type="PROSITE" id="PS51163"/>
    </source>
</evidence>
<dbReference type="PROSITE" id="PS51163">
    <property type="entry name" value="YRDC"/>
    <property type="match status" value="1"/>
</dbReference>
<dbReference type="EMBL" id="JACONZ010000004">
    <property type="protein sequence ID" value="MBC5582091.1"/>
    <property type="molecule type" value="Genomic_DNA"/>
</dbReference>
<dbReference type="PANTHER" id="PTHR17490:SF16">
    <property type="entry name" value="THREONYLCARBAMOYL-AMP SYNTHASE"/>
    <property type="match status" value="1"/>
</dbReference>
<feature type="binding site" evidence="14">
    <location>
        <position position="118"/>
    </location>
    <ligand>
        <name>ATP</name>
        <dbReference type="ChEBI" id="CHEBI:30616"/>
    </ligand>
</feature>
<evidence type="ECO:0000256" key="13">
    <source>
        <dbReference type="PIRNR" id="PIRNR004930"/>
    </source>
</evidence>
<organism evidence="16 17">
    <name type="scientific">Anaerofilum hominis</name>
    <dbReference type="NCBI Taxonomy" id="2763016"/>
    <lineage>
        <taxon>Bacteria</taxon>
        <taxon>Bacillati</taxon>
        <taxon>Bacillota</taxon>
        <taxon>Clostridia</taxon>
        <taxon>Eubacteriales</taxon>
        <taxon>Oscillospiraceae</taxon>
        <taxon>Anaerofilum</taxon>
    </lineage>
</organism>
<keyword evidence="6 13" id="KW-0808">Transferase</keyword>
<dbReference type="InterPro" id="IPR050156">
    <property type="entry name" value="TC-AMP_synthase_SUA5"/>
</dbReference>
<dbReference type="GO" id="GO:0061710">
    <property type="term" value="F:L-threonylcarbamoyladenylate synthase"/>
    <property type="evidence" value="ECO:0007669"/>
    <property type="project" value="UniProtKB-EC"/>
</dbReference>
<dbReference type="FunFam" id="3.90.870.10:FF:000009">
    <property type="entry name" value="Threonylcarbamoyl-AMP synthase, putative"/>
    <property type="match status" value="1"/>
</dbReference>
<feature type="binding site" evidence="14">
    <location>
        <position position="114"/>
    </location>
    <ligand>
        <name>ATP</name>
        <dbReference type="ChEBI" id="CHEBI:30616"/>
    </ligand>
</feature>
<evidence type="ECO:0000256" key="1">
    <source>
        <dbReference type="ARBA" id="ARBA00004496"/>
    </source>
</evidence>
<dbReference type="InterPro" id="IPR006070">
    <property type="entry name" value="Sua5-like_dom"/>
</dbReference>
<dbReference type="GO" id="GO:0006450">
    <property type="term" value="P:regulation of translational fidelity"/>
    <property type="evidence" value="ECO:0007669"/>
    <property type="project" value="TreeGrafter"/>
</dbReference>
<dbReference type="InterPro" id="IPR010923">
    <property type="entry name" value="T(6)A37_SUA5"/>
</dbReference>
<dbReference type="GO" id="GO:0008033">
    <property type="term" value="P:tRNA processing"/>
    <property type="evidence" value="ECO:0007669"/>
    <property type="project" value="UniProtKB-KW"/>
</dbReference>
<gene>
    <name evidence="16" type="ORF">H8S23_11290</name>
</gene>
<dbReference type="InterPro" id="IPR005145">
    <property type="entry name" value="Sua5_C"/>
</dbReference>
<feature type="binding site" evidence="14">
    <location>
        <position position="140"/>
    </location>
    <ligand>
        <name>ATP</name>
        <dbReference type="ChEBI" id="CHEBI:30616"/>
    </ligand>
</feature>